<dbReference type="EMBL" id="JARVKF010000299">
    <property type="protein sequence ID" value="KAK9419687.1"/>
    <property type="molecule type" value="Genomic_DNA"/>
</dbReference>
<dbReference type="SUPFAM" id="SSF55729">
    <property type="entry name" value="Acyl-CoA N-acyltransferases (Nat)"/>
    <property type="match status" value="1"/>
</dbReference>
<organism evidence="1 2">
    <name type="scientific">Seiridium unicorne</name>
    <dbReference type="NCBI Taxonomy" id="138068"/>
    <lineage>
        <taxon>Eukaryota</taxon>
        <taxon>Fungi</taxon>
        <taxon>Dikarya</taxon>
        <taxon>Ascomycota</taxon>
        <taxon>Pezizomycotina</taxon>
        <taxon>Sordariomycetes</taxon>
        <taxon>Xylariomycetidae</taxon>
        <taxon>Amphisphaeriales</taxon>
        <taxon>Sporocadaceae</taxon>
        <taxon>Seiridium</taxon>
    </lineage>
</organism>
<evidence type="ECO:0008006" key="3">
    <source>
        <dbReference type="Google" id="ProtNLM"/>
    </source>
</evidence>
<accession>A0ABR2UYJ0</accession>
<reference evidence="1 2" key="1">
    <citation type="journal article" date="2024" name="J. Plant Pathol.">
        <title>Sequence and assembly of the genome of Seiridium unicorne, isolate CBS 538.82, causal agent of cypress canker disease.</title>
        <authorList>
            <person name="Scali E."/>
            <person name="Rocca G.D."/>
            <person name="Danti R."/>
            <person name="Garbelotto M."/>
            <person name="Barberini S."/>
            <person name="Baroncelli R."/>
            <person name="Emiliani G."/>
        </authorList>
    </citation>
    <scope>NUCLEOTIDE SEQUENCE [LARGE SCALE GENOMIC DNA]</scope>
    <source>
        <strain evidence="1 2">BM-138-508</strain>
    </source>
</reference>
<name>A0ABR2UYJ0_9PEZI</name>
<dbReference type="Gene3D" id="3.40.630.30">
    <property type="match status" value="1"/>
</dbReference>
<gene>
    <name evidence="1" type="ORF">SUNI508_07173</name>
</gene>
<proteinExistence type="predicted"/>
<dbReference type="InterPro" id="IPR016181">
    <property type="entry name" value="Acyl_CoA_acyltransferase"/>
</dbReference>
<evidence type="ECO:0000313" key="2">
    <source>
        <dbReference type="Proteomes" id="UP001408356"/>
    </source>
</evidence>
<comment type="caution">
    <text evidence="1">The sequence shown here is derived from an EMBL/GenBank/DDBJ whole genome shotgun (WGS) entry which is preliminary data.</text>
</comment>
<keyword evidence="2" id="KW-1185">Reference proteome</keyword>
<sequence length="247" mass="26666">MAFIRPYKESDFDACAHICRATLPPSLSSSPIAAKLAPYLWTHQYTFLSPSTCWILDDGSGKAVGYCIGCPDIYAFAATYPSYVTSVLSPAVAAPADLKTREPWTIMDDSLFGLTSPDDAATNVQKVNVVSMAQTAYNAQWLLFEGNEHLTDKWRATMHIDLLDEWQGKGWGRKLIDTFVGSVKGSGQNYGQGIWIGIGGENGKVVNFYEKVEFRVIEKPGAGAGAGDSINMARDIAKPGDAGGLAI</sequence>
<evidence type="ECO:0000313" key="1">
    <source>
        <dbReference type="EMBL" id="KAK9419687.1"/>
    </source>
</evidence>
<dbReference type="Proteomes" id="UP001408356">
    <property type="component" value="Unassembled WGS sequence"/>
</dbReference>
<protein>
    <recommendedName>
        <fullName evidence="3">N-acetyltransferase domain-containing protein</fullName>
    </recommendedName>
</protein>